<dbReference type="PROSITE" id="PS00107">
    <property type="entry name" value="PROTEIN_KINASE_ATP"/>
    <property type="match status" value="1"/>
</dbReference>
<dbReference type="Proteomes" id="UP000246121">
    <property type="component" value="Unassembled WGS sequence"/>
</dbReference>
<dbReference type="EMBL" id="PRFA01000011">
    <property type="protein sequence ID" value="PWU98725.1"/>
    <property type="molecule type" value="Genomic_DNA"/>
</dbReference>
<dbReference type="InterPro" id="IPR050339">
    <property type="entry name" value="CC_SR_Kinase"/>
</dbReference>
<gene>
    <name evidence="13" type="ORF">C4B63_11g96</name>
</gene>
<dbReference type="VEuPathDB" id="TriTrypDB:ECC02_002269"/>
<dbReference type="Gene3D" id="3.30.200.20">
    <property type="entry name" value="Phosphorylase Kinase, domain 1"/>
    <property type="match status" value="1"/>
</dbReference>
<dbReference type="GO" id="GO:0005524">
    <property type="term" value="F:ATP binding"/>
    <property type="evidence" value="ECO:0007669"/>
    <property type="project" value="UniProtKB-UniRule"/>
</dbReference>
<dbReference type="PANTHER" id="PTHR11042:SF138">
    <property type="entry name" value="SERINE_THREONINE-PROTEIN KINASE IKS1-RELATED"/>
    <property type="match status" value="1"/>
</dbReference>
<name>A0A2V2VQR4_TRYCR</name>
<dbReference type="VEuPathDB" id="TriTrypDB:TcCLB.510089.80"/>
<dbReference type="VEuPathDB" id="TriTrypDB:TcG_06077"/>
<dbReference type="PROSITE" id="PS50011">
    <property type="entry name" value="PROTEIN_KINASE_DOM"/>
    <property type="match status" value="1"/>
</dbReference>
<evidence type="ECO:0000256" key="7">
    <source>
        <dbReference type="ARBA" id="ARBA00037982"/>
    </source>
</evidence>
<dbReference type="VEuPathDB" id="TriTrypDB:BCY84_13510"/>
<sequence>MKKYLHPVPDLEDDLFGFAVSDPMDAPEGLSPMTCGELAIVPSPSEMQIASRLENYTARRSRSPYGPLSLSGVCPTCHRPLSEGVAESFSLPSNERRFTPQYFRTLVQAHKQHLSICESPSLHQQREEKEKTEASQQIRMSAGLRRKRKVHLGNEEAEEEEEEEEKEEARVADTFKEANAKLMGSPKGEDVTVGSPGGNINNGNTTNTTSSSSSYYKCYFREIQKLGNGTFGGVYLCQHVMEGVALGYFALKKIPVGDNAEYLQKVLREVRILEEVKRHPNVVEYNHSWVDIAQIADFGPPVRCLFILMEYATLGSLDSYLERHGMALPTIAVWYFFLSALVGIVHLHQKNILHRDLKPQNLLLTGAPEKPPRVLVSDFGTATLLNELSYERTGGTGTIEYMAPELFECTPESGGAYIHPHTKATDVWSLGMILHYLACSGTLPARLPNGEVVLNVEECAPYARPPEMIELIRVMLHRNPKERPTCKELLNSTVVQTILRSFEKAKLSTDILPTTAVAAAAAAAAATASWRQKKRNQTGEPMHLDCRGCDPPNPRLQDGGTPNDNEGEGILQYPHSPVVEVPLMLQYKTMELKRNISAGTRGGNKGRKLTTVDRAVQTDYVKIVYE</sequence>
<evidence type="ECO:0000256" key="6">
    <source>
        <dbReference type="ARBA" id="ARBA00022840"/>
    </source>
</evidence>
<evidence type="ECO:0000313" key="14">
    <source>
        <dbReference type="Proteomes" id="UP000246121"/>
    </source>
</evidence>
<comment type="catalytic activity">
    <reaction evidence="8">
        <text>L-threonyl-[protein] + ATP = O-phospho-L-threonyl-[protein] + ADP + H(+)</text>
        <dbReference type="Rhea" id="RHEA:46608"/>
        <dbReference type="Rhea" id="RHEA-COMP:11060"/>
        <dbReference type="Rhea" id="RHEA-COMP:11605"/>
        <dbReference type="ChEBI" id="CHEBI:15378"/>
        <dbReference type="ChEBI" id="CHEBI:30013"/>
        <dbReference type="ChEBI" id="CHEBI:30616"/>
        <dbReference type="ChEBI" id="CHEBI:61977"/>
        <dbReference type="ChEBI" id="CHEBI:456216"/>
        <dbReference type="EC" id="2.7.11.1"/>
    </reaction>
</comment>
<dbReference type="Gene3D" id="1.10.510.10">
    <property type="entry name" value="Transferase(Phosphotransferase) domain 1"/>
    <property type="match status" value="1"/>
</dbReference>
<dbReference type="InterPro" id="IPR000719">
    <property type="entry name" value="Prot_kinase_dom"/>
</dbReference>
<keyword evidence="6 10" id="KW-0067">ATP-binding</keyword>
<dbReference type="VEuPathDB" id="TriTrypDB:TcBrA4_0082850"/>
<dbReference type="VEuPathDB" id="TriTrypDB:Tc_MARK_5039"/>
<dbReference type="VEuPathDB" id="TriTrypDB:TCSYLVIO_006339"/>
<feature type="domain" description="Protein kinase" evidence="12">
    <location>
        <begin position="220"/>
        <end position="499"/>
    </location>
</feature>
<evidence type="ECO:0000256" key="10">
    <source>
        <dbReference type="PROSITE-ProRule" id="PRU10141"/>
    </source>
</evidence>
<comment type="similarity">
    <text evidence="7">Belongs to the protein kinase superfamily. Ser/Thr protein kinase family. GCN2 subfamily.</text>
</comment>
<dbReference type="GO" id="GO:0005634">
    <property type="term" value="C:nucleus"/>
    <property type="evidence" value="ECO:0007669"/>
    <property type="project" value="TreeGrafter"/>
</dbReference>
<dbReference type="GO" id="GO:0005737">
    <property type="term" value="C:cytoplasm"/>
    <property type="evidence" value="ECO:0007669"/>
    <property type="project" value="TreeGrafter"/>
</dbReference>
<evidence type="ECO:0000256" key="4">
    <source>
        <dbReference type="ARBA" id="ARBA00022741"/>
    </source>
</evidence>
<feature type="region of interest" description="Disordered" evidence="11">
    <location>
        <begin position="144"/>
        <end position="167"/>
    </location>
</feature>
<evidence type="ECO:0000313" key="13">
    <source>
        <dbReference type="EMBL" id="PWU98725.1"/>
    </source>
</evidence>
<evidence type="ECO:0000256" key="2">
    <source>
        <dbReference type="ARBA" id="ARBA00022527"/>
    </source>
</evidence>
<protein>
    <recommendedName>
        <fullName evidence="1">non-specific serine/threonine protein kinase</fullName>
        <ecNumber evidence="1">2.7.11.1</ecNumber>
    </recommendedName>
</protein>
<dbReference type="CDD" id="cd00180">
    <property type="entry name" value="PKc"/>
    <property type="match status" value="1"/>
</dbReference>
<dbReference type="VEuPathDB" id="TriTrypDB:TCDM_03919"/>
<dbReference type="VEuPathDB" id="TriTrypDB:TcCLB.510421.90"/>
<comment type="caution">
    <text evidence="13">The sequence shown here is derived from an EMBL/GenBank/DDBJ whole genome shotgun (WGS) entry which is preliminary data.</text>
</comment>
<feature type="region of interest" description="Disordered" evidence="11">
    <location>
        <begin position="184"/>
        <end position="208"/>
    </location>
</feature>
<organism evidence="13 14">
    <name type="scientific">Trypanosoma cruzi</name>
    <dbReference type="NCBI Taxonomy" id="5693"/>
    <lineage>
        <taxon>Eukaryota</taxon>
        <taxon>Discoba</taxon>
        <taxon>Euglenozoa</taxon>
        <taxon>Kinetoplastea</taxon>
        <taxon>Metakinetoplastina</taxon>
        <taxon>Trypanosomatida</taxon>
        <taxon>Trypanosomatidae</taxon>
        <taxon>Trypanosoma</taxon>
        <taxon>Schizotrypanum</taxon>
    </lineage>
</organism>
<evidence type="ECO:0000256" key="3">
    <source>
        <dbReference type="ARBA" id="ARBA00022679"/>
    </source>
</evidence>
<dbReference type="PANTHER" id="PTHR11042">
    <property type="entry name" value="EUKARYOTIC TRANSLATION INITIATION FACTOR 2-ALPHA KINASE EIF2-ALPHA KINASE -RELATED"/>
    <property type="match status" value="1"/>
</dbReference>
<evidence type="ECO:0000256" key="9">
    <source>
        <dbReference type="ARBA" id="ARBA00048679"/>
    </source>
</evidence>
<feature type="binding site" evidence="10">
    <location>
        <position position="252"/>
    </location>
    <ligand>
        <name>ATP</name>
        <dbReference type="ChEBI" id="CHEBI:30616"/>
    </ligand>
</feature>
<dbReference type="InterPro" id="IPR011009">
    <property type="entry name" value="Kinase-like_dom_sf"/>
</dbReference>
<dbReference type="Pfam" id="PF00069">
    <property type="entry name" value="Pkinase"/>
    <property type="match status" value="1"/>
</dbReference>
<dbReference type="FunFam" id="3.30.200.20:FF:000306">
    <property type="entry name" value="IKS protein kinase"/>
    <property type="match status" value="1"/>
</dbReference>
<dbReference type="VEuPathDB" id="TriTrypDB:Tc_MARK_5040"/>
<evidence type="ECO:0000256" key="1">
    <source>
        <dbReference type="ARBA" id="ARBA00012513"/>
    </source>
</evidence>
<accession>A0A2V2VQR4</accession>
<dbReference type="PROSITE" id="PS00108">
    <property type="entry name" value="PROTEIN_KINASE_ST"/>
    <property type="match status" value="1"/>
</dbReference>
<reference evidence="13 14" key="1">
    <citation type="journal article" date="2018" name="Microb. Genom.">
        <title>Expanding an expanded genome: long-read sequencing of Trypanosoma cruzi.</title>
        <authorList>
            <person name="Berna L."/>
            <person name="Rodriguez M."/>
            <person name="Chiribao M.L."/>
            <person name="Parodi-Talice A."/>
            <person name="Pita S."/>
            <person name="Rijo G."/>
            <person name="Alvarez-Valin F."/>
            <person name="Robello C."/>
        </authorList>
    </citation>
    <scope>NUCLEOTIDE SEQUENCE [LARGE SCALE GENOMIC DNA]</scope>
    <source>
        <strain evidence="13 14">Dm28c</strain>
    </source>
</reference>
<dbReference type="InterPro" id="IPR017441">
    <property type="entry name" value="Protein_kinase_ATP_BS"/>
</dbReference>
<evidence type="ECO:0000256" key="5">
    <source>
        <dbReference type="ARBA" id="ARBA00022777"/>
    </source>
</evidence>
<feature type="region of interest" description="Disordered" evidence="11">
    <location>
        <begin position="529"/>
        <end position="566"/>
    </location>
</feature>
<dbReference type="GO" id="GO:0004674">
    <property type="term" value="F:protein serine/threonine kinase activity"/>
    <property type="evidence" value="ECO:0007669"/>
    <property type="project" value="UniProtKB-KW"/>
</dbReference>
<keyword evidence="4 10" id="KW-0547">Nucleotide-binding</keyword>
<dbReference type="EC" id="2.7.11.1" evidence="1"/>
<dbReference type="VEuPathDB" id="TriTrypDB:TCDM_03920"/>
<keyword evidence="3" id="KW-0808">Transferase</keyword>
<evidence type="ECO:0000256" key="8">
    <source>
        <dbReference type="ARBA" id="ARBA00047899"/>
    </source>
</evidence>
<keyword evidence="2" id="KW-0723">Serine/threonine-protein kinase</keyword>
<dbReference type="SUPFAM" id="SSF56112">
    <property type="entry name" value="Protein kinase-like (PK-like)"/>
    <property type="match status" value="1"/>
</dbReference>
<dbReference type="AlphaFoldDB" id="A0A2V2VQR4"/>
<proteinExistence type="inferred from homology"/>
<comment type="catalytic activity">
    <reaction evidence="9">
        <text>L-seryl-[protein] + ATP = O-phospho-L-seryl-[protein] + ADP + H(+)</text>
        <dbReference type="Rhea" id="RHEA:17989"/>
        <dbReference type="Rhea" id="RHEA-COMP:9863"/>
        <dbReference type="Rhea" id="RHEA-COMP:11604"/>
        <dbReference type="ChEBI" id="CHEBI:15378"/>
        <dbReference type="ChEBI" id="CHEBI:29999"/>
        <dbReference type="ChEBI" id="CHEBI:30616"/>
        <dbReference type="ChEBI" id="CHEBI:83421"/>
        <dbReference type="ChEBI" id="CHEBI:456216"/>
        <dbReference type="EC" id="2.7.11.1"/>
    </reaction>
</comment>
<dbReference type="VEuPathDB" id="TriTrypDB:C4B63_11g96"/>
<dbReference type="VEuPathDB" id="TriTrypDB:TcCL_NonESM05384"/>
<evidence type="ECO:0000259" key="12">
    <source>
        <dbReference type="PROSITE" id="PS50011"/>
    </source>
</evidence>
<feature type="compositionally biased region" description="Low complexity" evidence="11">
    <location>
        <begin position="198"/>
        <end position="208"/>
    </location>
</feature>
<evidence type="ECO:0000256" key="11">
    <source>
        <dbReference type="SAM" id="MobiDB-lite"/>
    </source>
</evidence>
<feature type="compositionally biased region" description="Acidic residues" evidence="11">
    <location>
        <begin position="155"/>
        <end position="166"/>
    </location>
</feature>
<feature type="compositionally biased region" description="Basic and acidic residues" evidence="11">
    <location>
        <begin position="124"/>
        <end position="133"/>
    </location>
</feature>
<keyword evidence="5" id="KW-0418">Kinase</keyword>
<dbReference type="InterPro" id="IPR008271">
    <property type="entry name" value="Ser/Thr_kinase_AS"/>
</dbReference>
<feature type="region of interest" description="Disordered" evidence="11">
    <location>
        <begin position="119"/>
        <end position="138"/>
    </location>
</feature>
<dbReference type="SMART" id="SM00220">
    <property type="entry name" value="S_TKc"/>
    <property type="match status" value="1"/>
</dbReference>
<dbReference type="VEuPathDB" id="TriTrypDB:C3747_45g267"/>